<keyword evidence="3" id="KW-1185">Reference proteome</keyword>
<gene>
    <name evidence="2" type="ORF">E1A91_A10G107300v1</name>
</gene>
<sequence>MPICEAFAQIEQQLNICDVVMRSIMMRIHSNLQHYVFVAQEPLKLDILISFRIMRLCIIEIFNIKRLQKRYANSLIGCPPSFGPTYPETYDKDIGVSTLFYLHTGFCHDREAELSLEFPDGTIPVTCCVSIYDGSAGENVGVGSLMDKASAPPLPAGSLKGMSHFALGIFIGLFASVGFRVPLLGEELFFTDGGQHIPFGASPQDVWSELGRPCGIHQHVLKNGYIAAVTHFSCLGEPSLDMHKLLVPAIRGLTGQESRNAKCHVSMNEGDVF</sequence>
<accession>A0A5D2XMT1</accession>
<organism evidence="2 3">
    <name type="scientific">Gossypium mustelinum</name>
    <name type="common">Cotton</name>
    <name type="synonym">Gossypium caicoense</name>
    <dbReference type="NCBI Taxonomy" id="34275"/>
    <lineage>
        <taxon>Eukaryota</taxon>
        <taxon>Viridiplantae</taxon>
        <taxon>Streptophyta</taxon>
        <taxon>Embryophyta</taxon>
        <taxon>Tracheophyta</taxon>
        <taxon>Spermatophyta</taxon>
        <taxon>Magnoliopsida</taxon>
        <taxon>eudicotyledons</taxon>
        <taxon>Gunneridae</taxon>
        <taxon>Pentapetalae</taxon>
        <taxon>rosids</taxon>
        <taxon>malvids</taxon>
        <taxon>Malvales</taxon>
        <taxon>Malvaceae</taxon>
        <taxon>Malvoideae</taxon>
        <taxon>Gossypium</taxon>
    </lineage>
</organism>
<dbReference type="Pfam" id="PF03676">
    <property type="entry name" value="PHAF1"/>
    <property type="match status" value="1"/>
</dbReference>
<dbReference type="Proteomes" id="UP000323597">
    <property type="component" value="Chromosome A10"/>
</dbReference>
<evidence type="ECO:0000256" key="1">
    <source>
        <dbReference type="ARBA" id="ARBA00024339"/>
    </source>
</evidence>
<dbReference type="EMBL" id="CM017645">
    <property type="protein sequence ID" value="TYJ14281.1"/>
    <property type="molecule type" value="Genomic_DNA"/>
</dbReference>
<dbReference type="PANTHER" id="PTHR13465:SF2">
    <property type="entry name" value="PHAGOSOME ASSEMBLY FACTOR 1"/>
    <property type="match status" value="1"/>
</dbReference>
<name>A0A5D2XMT1_GOSMU</name>
<dbReference type="AlphaFoldDB" id="A0A5D2XMT1"/>
<protein>
    <submittedName>
        <fullName evidence="2">Uncharacterized protein</fullName>
    </submittedName>
</protein>
<proteinExistence type="inferred from homology"/>
<evidence type="ECO:0000313" key="2">
    <source>
        <dbReference type="EMBL" id="TYJ14281.1"/>
    </source>
</evidence>
<dbReference type="InterPro" id="IPR039156">
    <property type="entry name" value="PHAF1/BROMI"/>
</dbReference>
<comment type="similarity">
    <text evidence="1">Belongs to the PHAF1 family.</text>
</comment>
<dbReference type="InterPro" id="IPR005373">
    <property type="entry name" value="PHAF1"/>
</dbReference>
<reference evidence="2 3" key="1">
    <citation type="submission" date="2019-07" db="EMBL/GenBank/DDBJ databases">
        <title>WGS assembly of Gossypium mustelinum.</title>
        <authorList>
            <person name="Chen Z.J."/>
            <person name="Sreedasyam A."/>
            <person name="Ando A."/>
            <person name="Song Q."/>
            <person name="De L."/>
            <person name="Hulse-Kemp A."/>
            <person name="Ding M."/>
            <person name="Ye W."/>
            <person name="Kirkbride R."/>
            <person name="Jenkins J."/>
            <person name="Plott C."/>
            <person name="Lovell J."/>
            <person name="Lin Y.-M."/>
            <person name="Vaughn R."/>
            <person name="Liu B."/>
            <person name="Li W."/>
            <person name="Simpson S."/>
            <person name="Scheffler B."/>
            <person name="Saski C."/>
            <person name="Grover C."/>
            <person name="Hu G."/>
            <person name="Conover J."/>
            <person name="Carlson J."/>
            <person name="Shu S."/>
            <person name="Boston L."/>
            <person name="Williams M."/>
            <person name="Peterson D."/>
            <person name="Mcgee K."/>
            <person name="Jones D."/>
            <person name="Wendel J."/>
            <person name="Stelly D."/>
            <person name="Grimwood J."/>
            <person name="Schmutz J."/>
        </authorList>
    </citation>
    <scope>NUCLEOTIDE SEQUENCE [LARGE SCALE GENOMIC DNA]</scope>
    <source>
        <strain evidence="2">1408120.09</strain>
    </source>
</reference>
<evidence type="ECO:0000313" key="3">
    <source>
        <dbReference type="Proteomes" id="UP000323597"/>
    </source>
</evidence>
<dbReference type="PANTHER" id="PTHR13465">
    <property type="entry name" value="UPF0183 PROTEIN"/>
    <property type="match status" value="1"/>
</dbReference>